<dbReference type="InterPro" id="IPR050171">
    <property type="entry name" value="MFS_Transporters"/>
</dbReference>
<protein>
    <submittedName>
        <fullName evidence="9">MFS transporter</fullName>
    </submittedName>
</protein>
<feature type="transmembrane region" description="Helical" evidence="7">
    <location>
        <begin position="319"/>
        <end position="341"/>
    </location>
</feature>
<evidence type="ECO:0000256" key="2">
    <source>
        <dbReference type="ARBA" id="ARBA00022448"/>
    </source>
</evidence>
<evidence type="ECO:0000313" key="9">
    <source>
        <dbReference type="EMBL" id="NHC14779.1"/>
    </source>
</evidence>
<name>A0ABX0GV33_9ACTN</name>
<accession>A0ABX0GV33</accession>
<feature type="transmembrane region" description="Helical" evidence="7">
    <location>
        <begin position="259"/>
        <end position="278"/>
    </location>
</feature>
<evidence type="ECO:0000256" key="1">
    <source>
        <dbReference type="ARBA" id="ARBA00004651"/>
    </source>
</evidence>
<dbReference type="InterPro" id="IPR020846">
    <property type="entry name" value="MFS_dom"/>
</dbReference>
<feature type="transmembrane region" description="Helical" evidence="7">
    <location>
        <begin position="151"/>
        <end position="172"/>
    </location>
</feature>
<dbReference type="Pfam" id="PF07690">
    <property type="entry name" value="MFS_1"/>
    <property type="match status" value="1"/>
</dbReference>
<proteinExistence type="predicted"/>
<feature type="transmembrane region" description="Helical" evidence="7">
    <location>
        <begin position="111"/>
        <end position="130"/>
    </location>
</feature>
<keyword evidence="5 7" id="KW-1133">Transmembrane helix</keyword>
<dbReference type="Proteomes" id="UP000800981">
    <property type="component" value="Unassembled WGS sequence"/>
</dbReference>
<keyword evidence="10" id="KW-1185">Reference proteome</keyword>
<dbReference type="InterPro" id="IPR011701">
    <property type="entry name" value="MFS"/>
</dbReference>
<dbReference type="PANTHER" id="PTHR23517:SF2">
    <property type="entry name" value="MULTIDRUG RESISTANCE PROTEIN MDTH"/>
    <property type="match status" value="1"/>
</dbReference>
<comment type="caution">
    <text evidence="9">The sequence shown here is derived from an EMBL/GenBank/DDBJ whole genome shotgun (WGS) entry which is preliminary data.</text>
</comment>
<feature type="transmembrane region" description="Helical" evidence="7">
    <location>
        <begin position="178"/>
        <end position="199"/>
    </location>
</feature>
<gene>
    <name evidence="9" type="ORF">G9H71_13400</name>
</gene>
<dbReference type="EMBL" id="JAANNP010000010">
    <property type="protein sequence ID" value="NHC14779.1"/>
    <property type="molecule type" value="Genomic_DNA"/>
</dbReference>
<evidence type="ECO:0000256" key="3">
    <source>
        <dbReference type="ARBA" id="ARBA00022475"/>
    </source>
</evidence>
<dbReference type="PANTHER" id="PTHR23517">
    <property type="entry name" value="RESISTANCE PROTEIN MDTM, PUTATIVE-RELATED-RELATED"/>
    <property type="match status" value="1"/>
</dbReference>
<feature type="transmembrane region" description="Helical" evidence="7">
    <location>
        <begin position="290"/>
        <end position="313"/>
    </location>
</feature>
<reference evidence="9 10" key="1">
    <citation type="submission" date="2020-03" db="EMBL/GenBank/DDBJ databases">
        <title>Two novel Motilibacter sp.</title>
        <authorList>
            <person name="Liu S."/>
        </authorList>
    </citation>
    <scope>NUCLEOTIDE SEQUENCE [LARGE SCALE GENOMIC DNA]</scope>
    <source>
        <strain evidence="9 10">E257</strain>
    </source>
</reference>
<keyword evidence="4 7" id="KW-0812">Transmembrane</keyword>
<organism evidence="9 10">
    <name type="scientific">Motilibacter deserti</name>
    <dbReference type="NCBI Taxonomy" id="2714956"/>
    <lineage>
        <taxon>Bacteria</taxon>
        <taxon>Bacillati</taxon>
        <taxon>Actinomycetota</taxon>
        <taxon>Actinomycetes</taxon>
        <taxon>Motilibacterales</taxon>
        <taxon>Motilibacteraceae</taxon>
        <taxon>Motilibacter</taxon>
    </lineage>
</organism>
<keyword evidence="6 7" id="KW-0472">Membrane</keyword>
<evidence type="ECO:0000259" key="8">
    <source>
        <dbReference type="PROSITE" id="PS50850"/>
    </source>
</evidence>
<feature type="transmembrane region" description="Helical" evidence="7">
    <location>
        <begin position="50"/>
        <end position="66"/>
    </location>
</feature>
<keyword evidence="2" id="KW-0813">Transport</keyword>
<feature type="transmembrane region" description="Helical" evidence="7">
    <location>
        <begin position="353"/>
        <end position="379"/>
    </location>
</feature>
<comment type="subcellular location">
    <subcellularLocation>
        <location evidence="1">Cell membrane</location>
        <topology evidence="1">Multi-pass membrane protein</topology>
    </subcellularLocation>
</comment>
<evidence type="ECO:0000256" key="4">
    <source>
        <dbReference type="ARBA" id="ARBA00022692"/>
    </source>
</evidence>
<evidence type="ECO:0000256" key="6">
    <source>
        <dbReference type="ARBA" id="ARBA00023136"/>
    </source>
</evidence>
<feature type="transmembrane region" description="Helical" evidence="7">
    <location>
        <begin position="391"/>
        <end position="411"/>
    </location>
</feature>
<feature type="transmembrane region" description="Helical" evidence="7">
    <location>
        <begin position="220"/>
        <end position="239"/>
    </location>
</feature>
<sequence>MLVGLSRWGIVRELRSAEPVVRLLVLTQLAFNVGFFMVLPYLSVHLADDLGLAAAAVGLALGIRTFSQQGLFVVGGTLADRYGVKRVVLAGCALRVAGFLGLAVADSAVAVFAATALTGFAAALFSPAVESALAREAGELETAGGTSRVDAFALFSVGGQIGAFSGPLVGTLLLLVDFRAACLAAAAVFVLILLAHARWLPARPAAHAGERLLAGWREVLSNRTFLLFAVAYSSQLVAYNQLYLLLPLEVERAWGSQAPLGWLFAASSLLVVAAQLPVTAWCRRLRVEQVLPAGFVGMSLAFVVVGLTAPAGAVGGAGLLPAVVFVVLLTVGEMVAMPFARDLVPRLAAERRLGTYFGVLSSLSGVAVLLASTAIGALVQAAPGDGLGAAAPWLVAGALPLVSAVVLTRLLPGLRAARR</sequence>
<keyword evidence="3" id="KW-1003">Cell membrane</keyword>
<dbReference type="PROSITE" id="PS50850">
    <property type="entry name" value="MFS"/>
    <property type="match status" value="1"/>
</dbReference>
<dbReference type="InterPro" id="IPR036259">
    <property type="entry name" value="MFS_trans_sf"/>
</dbReference>
<evidence type="ECO:0000313" key="10">
    <source>
        <dbReference type="Proteomes" id="UP000800981"/>
    </source>
</evidence>
<feature type="transmembrane region" description="Helical" evidence="7">
    <location>
        <begin position="87"/>
        <end position="105"/>
    </location>
</feature>
<dbReference type="Gene3D" id="1.20.1250.20">
    <property type="entry name" value="MFS general substrate transporter like domains"/>
    <property type="match status" value="1"/>
</dbReference>
<evidence type="ECO:0000256" key="7">
    <source>
        <dbReference type="SAM" id="Phobius"/>
    </source>
</evidence>
<feature type="domain" description="Major facilitator superfamily (MFS) profile" evidence="8">
    <location>
        <begin position="20"/>
        <end position="415"/>
    </location>
</feature>
<evidence type="ECO:0000256" key="5">
    <source>
        <dbReference type="ARBA" id="ARBA00022989"/>
    </source>
</evidence>
<feature type="transmembrane region" description="Helical" evidence="7">
    <location>
        <begin position="20"/>
        <end position="44"/>
    </location>
</feature>
<dbReference type="SUPFAM" id="SSF103473">
    <property type="entry name" value="MFS general substrate transporter"/>
    <property type="match status" value="1"/>
</dbReference>